<sequence>MPTGRIYSIFHIIILLNSIALTSPISLETSRLKPELLTQDLLREFESQWRGIYANERAIIIQQLGKIALFTRLYRRFIPSPVTGEVEFEYFFPKPELALDKQVLVHCYKNLETCVNFIMDDLYKRFPTIFPTENAVDDFIIEGEEFKQFVDDNTFQFDVSIAYVMCWMTKNKVNALRSLPFCQYGGDERSNRTFPASRYRENKFLKEISDQNTEVMDDISFMNDFLCADISFCPNPCCGFHNNGSCSSPICKSVNSKASCEMKSDLNDNILGLVANNWNVTCDCPEDGYYYRFDTEQCVDFDECKRIKCEGAFEECLNTMGSFRCVCQFGYTRREGKCQPIQPIPVPLDGPALV</sequence>
<dbReference type="InterPro" id="IPR001881">
    <property type="entry name" value="EGF-like_Ca-bd_dom"/>
</dbReference>
<dbReference type="InterPro" id="IPR018097">
    <property type="entry name" value="EGF_Ca-bd_CS"/>
</dbReference>
<dbReference type="GO" id="GO:0005509">
    <property type="term" value="F:calcium ion binding"/>
    <property type="evidence" value="ECO:0007669"/>
    <property type="project" value="InterPro"/>
</dbReference>
<feature type="chain" id="PRO_5035359074" evidence="4">
    <location>
        <begin position="25"/>
        <end position="354"/>
    </location>
</feature>
<evidence type="ECO:0000256" key="2">
    <source>
        <dbReference type="ARBA" id="ARBA00023157"/>
    </source>
</evidence>
<dbReference type="Gene3D" id="2.10.25.10">
    <property type="entry name" value="Laminin"/>
    <property type="match status" value="1"/>
</dbReference>
<dbReference type="Proteomes" id="UP000095284">
    <property type="component" value="Unplaced"/>
</dbReference>
<reference evidence="6" key="2">
    <citation type="submission" date="2020-09" db="EMBL/GenBank/DDBJ databases">
        <authorList>
            <person name="Kikuchi T."/>
        </authorList>
    </citation>
    <scope>NUCLEOTIDE SEQUENCE</scope>
    <source>
        <strain evidence="6">Ka4C1</strain>
    </source>
</reference>
<feature type="signal peptide" evidence="4">
    <location>
        <begin position="1"/>
        <end position="24"/>
    </location>
</feature>
<dbReference type="PROSITE" id="PS01186">
    <property type="entry name" value="EGF_2"/>
    <property type="match status" value="1"/>
</dbReference>
<evidence type="ECO:0000313" key="7">
    <source>
        <dbReference type="Proteomes" id="UP000095284"/>
    </source>
</evidence>
<dbReference type="EMBL" id="CAJFDI010000004">
    <property type="protein sequence ID" value="CAD5226044.1"/>
    <property type="molecule type" value="Genomic_DNA"/>
</dbReference>
<dbReference type="PROSITE" id="PS50026">
    <property type="entry name" value="EGF_3"/>
    <property type="match status" value="1"/>
</dbReference>
<dbReference type="PROSITE" id="PS01187">
    <property type="entry name" value="EGF_CA"/>
    <property type="match status" value="1"/>
</dbReference>
<dbReference type="CDD" id="cd00054">
    <property type="entry name" value="EGF_CA"/>
    <property type="match status" value="1"/>
</dbReference>
<evidence type="ECO:0000313" key="8">
    <source>
        <dbReference type="Proteomes" id="UP000659654"/>
    </source>
</evidence>
<keyword evidence="2" id="KW-1015">Disulfide bond</keyword>
<dbReference type="InterPro" id="IPR049883">
    <property type="entry name" value="NOTCH1_EGF-like"/>
</dbReference>
<evidence type="ECO:0000313" key="6">
    <source>
        <dbReference type="EMBL" id="CAD5226044.1"/>
    </source>
</evidence>
<comment type="caution">
    <text evidence="3">Lacks conserved residue(s) required for the propagation of feature annotation.</text>
</comment>
<protein>
    <submittedName>
        <fullName evidence="6">(pine wood nematode) hypothetical protein</fullName>
    </submittedName>
    <submittedName>
        <fullName evidence="9">EGF-like domain-containing protein</fullName>
    </submittedName>
</protein>
<evidence type="ECO:0000256" key="1">
    <source>
        <dbReference type="ARBA" id="ARBA00022536"/>
    </source>
</evidence>
<evidence type="ECO:0000313" key="9">
    <source>
        <dbReference type="WBParaSite" id="BXY_0029000.1"/>
    </source>
</evidence>
<evidence type="ECO:0000256" key="3">
    <source>
        <dbReference type="PROSITE-ProRule" id="PRU00076"/>
    </source>
</evidence>
<dbReference type="Proteomes" id="UP000659654">
    <property type="component" value="Unassembled WGS sequence"/>
</dbReference>
<dbReference type="PROSITE" id="PS00010">
    <property type="entry name" value="ASX_HYDROXYL"/>
    <property type="match status" value="1"/>
</dbReference>
<dbReference type="InterPro" id="IPR000742">
    <property type="entry name" value="EGF"/>
</dbReference>
<organism evidence="7 9">
    <name type="scientific">Bursaphelenchus xylophilus</name>
    <name type="common">Pinewood nematode worm</name>
    <name type="synonym">Aphelenchoides xylophilus</name>
    <dbReference type="NCBI Taxonomy" id="6326"/>
    <lineage>
        <taxon>Eukaryota</taxon>
        <taxon>Metazoa</taxon>
        <taxon>Ecdysozoa</taxon>
        <taxon>Nematoda</taxon>
        <taxon>Chromadorea</taxon>
        <taxon>Rhabditida</taxon>
        <taxon>Tylenchina</taxon>
        <taxon>Tylenchomorpha</taxon>
        <taxon>Aphelenchoidea</taxon>
        <taxon>Aphelenchoididae</taxon>
        <taxon>Bursaphelenchus</taxon>
    </lineage>
</organism>
<dbReference type="EMBL" id="CAJFCV020000004">
    <property type="protein sequence ID" value="CAG9115331.1"/>
    <property type="molecule type" value="Genomic_DNA"/>
</dbReference>
<dbReference type="OrthoDB" id="5985519at2759"/>
<dbReference type="SMART" id="SM00179">
    <property type="entry name" value="EGF_CA"/>
    <property type="match status" value="1"/>
</dbReference>
<feature type="domain" description="EGF-like" evidence="5">
    <location>
        <begin position="300"/>
        <end position="339"/>
    </location>
</feature>
<dbReference type="Pfam" id="PF07645">
    <property type="entry name" value="EGF_CA"/>
    <property type="match status" value="1"/>
</dbReference>
<dbReference type="SUPFAM" id="SSF57196">
    <property type="entry name" value="EGF/Laminin"/>
    <property type="match status" value="1"/>
</dbReference>
<reference evidence="9" key="1">
    <citation type="submission" date="2016-11" db="UniProtKB">
        <authorList>
            <consortium name="WormBaseParasite"/>
        </authorList>
    </citation>
    <scope>IDENTIFICATION</scope>
</reference>
<keyword evidence="8" id="KW-1185">Reference proteome</keyword>
<keyword evidence="1 3" id="KW-0245">EGF-like domain</keyword>
<accession>A0A1I7RHW1</accession>
<name>A0A1I7RHW1_BURXY</name>
<dbReference type="WBParaSite" id="BXY_0029000.1">
    <property type="protein sequence ID" value="BXY_0029000.1"/>
    <property type="gene ID" value="BXY_0029000"/>
</dbReference>
<evidence type="ECO:0000259" key="5">
    <source>
        <dbReference type="PROSITE" id="PS50026"/>
    </source>
</evidence>
<dbReference type="AlphaFoldDB" id="A0A1I7RHW1"/>
<dbReference type="Proteomes" id="UP000582659">
    <property type="component" value="Unassembled WGS sequence"/>
</dbReference>
<evidence type="ECO:0000256" key="4">
    <source>
        <dbReference type="SAM" id="SignalP"/>
    </source>
</evidence>
<keyword evidence="4" id="KW-0732">Signal</keyword>
<proteinExistence type="predicted"/>
<dbReference type="InterPro" id="IPR000152">
    <property type="entry name" value="EGF-type_Asp/Asn_hydroxyl_site"/>
</dbReference>
<gene>
    <name evidence="6" type="ORF">BXYJ_LOCUS8848</name>
</gene>